<evidence type="ECO:0000256" key="1">
    <source>
        <dbReference type="SAM" id="MobiDB-lite"/>
    </source>
</evidence>
<feature type="compositionally biased region" description="Basic and acidic residues" evidence="1">
    <location>
        <begin position="12"/>
        <end position="26"/>
    </location>
</feature>
<evidence type="ECO:0000313" key="2">
    <source>
        <dbReference type="EMBL" id="GBN93177.1"/>
    </source>
</evidence>
<proteinExistence type="predicted"/>
<gene>
    <name evidence="2" type="ORF">AVEN_262500_1</name>
</gene>
<dbReference type="AlphaFoldDB" id="A0A4Y2SY43"/>
<dbReference type="Proteomes" id="UP000499080">
    <property type="component" value="Unassembled WGS sequence"/>
</dbReference>
<sequence>MNGSGNHRHKGENRTQDNNTGKEEKDKRKKRRWNVKETQQVVGKKDFYGFSEENAGIGVDEDFSNPGEEVKIKLQTKGKSEPRCSVVYHD</sequence>
<comment type="caution">
    <text evidence="2">The sequence shown here is derived from an EMBL/GenBank/DDBJ whole genome shotgun (WGS) entry which is preliminary data.</text>
</comment>
<feature type="region of interest" description="Disordered" evidence="1">
    <location>
        <begin position="1"/>
        <end position="38"/>
    </location>
</feature>
<accession>A0A4Y2SY43</accession>
<name>A0A4Y2SY43_ARAVE</name>
<feature type="compositionally biased region" description="Basic residues" evidence="1">
    <location>
        <begin position="1"/>
        <end position="11"/>
    </location>
</feature>
<keyword evidence="3" id="KW-1185">Reference proteome</keyword>
<reference evidence="2 3" key="1">
    <citation type="journal article" date="2019" name="Sci. Rep.">
        <title>Orb-weaving spider Araneus ventricosus genome elucidates the spidroin gene catalogue.</title>
        <authorList>
            <person name="Kono N."/>
            <person name="Nakamura H."/>
            <person name="Ohtoshi R."/>
            <person name="Moran D.A.P."/>
            <person name="Shinohara A."/>
            <person name="Yoshida Y."/>
            <person name="Fujiwara M."/>
            <person name="Mori M."/>
            <person name="Tomita M."/>
            <person name="Arakawa K."/>
        </authorList>
    </citation>
    <scope>NUCLEOTIDE SEQUENCE [LARGE SCALE GENOMIC DNA]</scope>
</reference>
<evidence type="ECO:0000313" key="3">
    <source>
        <dbReference type="Proteomes" id="UP000499080"/>
    </source>
</evidence>
<dbReference type="EMBL" id="BGPR01024825">
    <property type="protein sequence ID" value="GBN93177.1"/>
    <property type="molecule type" value="Genomic_DNA"/>
</dbReference>
<organism evidence="2 3">
    <name type="scientific">Araneus ventricosus</name>
    <name type="common">Orbweaver spider</name>
    <name type="synonym">Epeira ventricosa</name>
    <dbReference type="NCBI Taxonomy" id="182803"/>
    <lineage>
        <taxon>Eukaryota</taxon>
        <taxon>Metazoa</taxon>
        <taxon>Ecdysozoa</taxon>
        <taxon>Arthropoda</taxon>
        <taxon>Chelicerata</taxon>
        <taxon>Arachnida</taxon>
        <taxon>Araneae</taxon>
        <taxon>Araneomorphae</taxon>
        <taxon>Entelegynae</taxon>
        <taxon>Araneoidea</taxon>
        <taxon>Araneidae</taxon>
        <taxon>Araneus</taxon>
    </lineage>
</organism>
<protein>
    <submittedName>
        <fullName evidence="2">Uncharacterized protein</fullName>
    </submittedName>
</protein>